<evidence type="ECO:0000256" key="9">
    <source>
        <dbReference type="ARBA" id="ARBA00047340"/>
    </source>
</evidence>
<evidence type="ECO:0000313" key="11">
    <source>
        <dbReference type="EMBL" id="OOZ36062.1"/>
    </source>
</evidence>
<dbReference type="OrthoDB" id="9781491at2"/>
<proteinExistence type="inferred from homology"/>
<dbReference type="UniPathway" id="UPA00061">
    <property type="reaction ID" value="UER00516"/>
</dbReference>
<dbReference type="EC" id="2.4.2.21" evidence="3 10"/>
<keyword evidence="12" id="KW-1185">Reference proteome</keyword>
<protein>
    <recommendedName>
        <fullName evidence="4 10">Nicotinate-nucleotide--dimethylbenzimidazole phosphoribosyltransferase</fullName>
        <shortName evidence="10">NN:DBI PRT</shortName>
        <ecNumber evidence="3 10">2.4.2.21</ecNumber>
    </recommendedName>
    <alternativeName>
        <fullName evidence="8 10">N(1)-alpha-phosphoribosyltransferase</fullName>
    </alternativeName>
</protein>
<dbReference type="HAMAP" id="MF_00230">
    <property type="entry name" value="CobT"/>
    <property type="match status" value="1"/>
</dbReference>
<evidence type="ECO:0000256" key="2">
    <source>
        <dbReference type="ARBA" id="ARBA00007110"/>
    </source>
</evidence>
<dbReference type="InterPro" id="IPR003200">
    <property type="entry name" value="Nict_dMeBzImd_PRibTrfase"/>
</dbReference>
<evidence type="ECO:0000256" key="3">
    <source>
        <dbReference type="ARBA" id="ARBA00011991"/>
    </source>
</evidence>
<dbReference type="Gene3D" id="1.10.1610.10">
    <property type="match status" value="1"/>
</dbReference>
<dbReference type="PANTHER" id="PTHR43463:SF1">
    <property type="entry name" value="NICOTINATE-NUCLEOTIDE--DIMETHYLBENZIMIDAZOLE PHOSPHORIBOSYLTRANSFERASE"/>
    <property type="match status" value="1"/>
</dbReference>
<evidence type="ECO:0000256" key="8">
    <source>
        <dbReference type="ARBA" id="ARBA00030686"/>
    </source>
</evidence>
<dbReference type="GO" id="GO:0009236">
    <property type="term" value="P:cobalamin biosynthetic process"/>
    <property type="evidence" value="ECO:0007669"/>
    <property type="project" value="UniProtKB-UniRule"/>
</dbReference>
<dbReference type="InterPro" id="IPR023195">
    <property type="entry name" value="Nict_dMeBzImd_PRibTrfase_N"/>
</dbReference>
<dbReference type="InterPro" id="IPR017846">
    <property type="entry name" value="Nict_dMeBzImd_PRibTrfase_bact"/>
</dbReference>
<evidence type="ECO:0000313" key="12">
    <source>
        <dbReference type="Proteomes" id="UP000190896"/>
    </source>
</evidence>
<evidence type="ECO:0000256" key="6">
    <source>
        <dbReference type="ARBA" id="ARBA00022676"/>
    </source>
</evidence>
<evidence type="ECO:0000256" key="10">
    <source>
        <dbReference type="HAMAP-Rule" id="MF_00230"/>
    </source>
</evidence>
<evidence type="ECO:0000256" key="4">
    <source>
        <dbReference type="ARBA" id="ARBA00015486"/>
    </source>
</evidence>
<dbReference type="CDD" id="cd02439">
    <property type="entry name" value="DMB-PRT_CobT"/>
    <property type="match status" value="1"/>
</dbReference>
<dbReference type="EMBL" id="MPRJ01000057">
    <property type="protein sequence ID" value="OOZ36062.1"/>
    <property type="molecule type" value="Genomic_DNA"/>
</dbReference>
<dbReference type="RefSeq" id="WP_078487694.1">
    <property type="nucleotide sequence ID" value="NZ_MPRJ01000057.1"/>
</dbReference>
<dbReference type="NCBIfam" id="TIGR03160">
    <property type="entry name" value="cobT_DBIPRT"/>
    <property type="match status" value="1"/>
</dbReference>
<evidence type="ECO:0000256" key="7">
    <source>
        <dbReference type="ARBA" id="ARBA00022679"/>
    </source>
</evidence>
<comment type="caution">
    <text evidence="11">The sequence shown here is derived from an EMBL/GenBank/DDBJ whole genome shotgun (WGS) entry which is preliminary data.</text>
</comment>
<dbReference type="NCBIfam" id="NF000996">
    <property type="entry name" value="PRK00105.1"/>
    <property type="match status" value="1"/>
</dbReference>
<keyword evidence="6 10" id="KW-0328">Glycosyltransferase</keyword>
<organism evidence="11 12">
    <name type="scientific">Solemya velesiana gill symbiont</name>
    <dbReference type="NCBI Taxonomy" id="1918948"/>
    <lineage>
        <taxon>Bacteria</taxon>
        <taxon>Pseudomonadati</taxon>
        <taxon>Pseudomonadota</taxon>
        <taxon>Gammaproteobacteria</taxon>
        <taxon>sulfur-oxidizing symbionts</taxon>
    </lineage>
</organism>
<dbReference type="Pfam" id="PF02277">
    <property type="entry name" value="DBI_PRT"/>
    <property type="match status" value="1"/>
</dbReference>
<dbReference type="SUPFAM" id="SSF52733">
    <property type="entry name" value="Nicotinate mononucleotide:5,6-dimethylbenzimidazole phosphoribosyltransferase (CobT)"/>
    <property type="match status" value="1"/>
</dbReference>
<dbReference type="Gene3D" id="3.40.50.10210">
    <property type="match status" value="1"/>
</dbReference>
<evidence type="ECO:0000256" key="1">
    <source>
        <dbReference type="ARBA" id="ARBA00005049"/>
    </source>
</evidence>
<dbReference type="PANTHER" id="PTHR43463">
    <property type="entry name" value="NICOTINATE-NUCLEOTIDE--DIMETHYLBENZIMIDAZOLE PHOSPHORIBOSYLTRANSFERASE"/>
    <property type="match status" value="1"/>
</dbReference>
<feature type="active site" description="Proton acceptor" evidence="10">
    <location>
        <position position="317"/>
    </location>
</feature>
<dbReference type="GO" id="GO:0008939">
    <property type="term" value="F:nicotinate-nucleotide-dimethylbenzimidazole phosphoribosyltransferase activity"/>
    <property type="evidence" value="ECO:0007669"/>
    <property type="project" value="UniProtKB-UniRule"/>
</dbReference>
<comment type="similarity">
    <text evidence="2 10">Belongs to the CobT family.</text>
</comment>
<comment type="catalytic activity">
    <reaction evidence="9 10">
        <text>5,6-dimethylbenzimidazole + nicotinate beta-D-ribonucleotide = alpha-ribazole 5'-phosphate + nicotinate + H(+)</text>
        <dbReference type="Rhea" id="RHEA:11196"/>
        <dbReference type="ChEBI" id="CHEBI:15378"/>
        <dbReference type="ChEBI" id="CHEBI:15890"/>
        <dbReference type="ChEBI" id="CHEBI:32544"/>
        <dbReference type="ChEBI" id="CHEBI:57502"/>
        <dbReference type="ChEBI" id="CHEBI:57918"/>
        <dbReference type="EC" id="2.4.2.21"/>
    </reaction>
</comment>
<reference evidence="11 12" key="1">
    <citation type="submission" date="2016-11" db="EMBL/GenBank/DDBJ databases">
        <title>Mixed transmission modes and dynamic genome evolution in an obligate animal-bacterial symbiosis.</title>
        <authorList>
            <person name="Russell S.L."/>
            <person name="Corbett-Detig R.B."/>
            <person name="Cavanaugh C.M."/>
        </authorList>
    </citation>
    <scope>NUCLEOTIDE SEQUENCE [LARGE SCALE GENOMIC DNA]</scope>
    <source>
        <strain evidence="11">Se-Cadez</strain>
    </source>
</reference>
<comment type="function">
    <text evidence="10">Catalyzes the synthesis of alpha-ribazole-5'-phosphate from nicotinate mononucleotide (NAMN) and 5,6-dimethylbenzimidazole (DMB).</text>
</comment>
<gene>
    <name evidence="10" type="primary">cobT</name>
    <name evidence="11" type="ORF">BOW51_09060</name>
</gene>
<dbReference type="InterPro" id="IPR036087">
    <property type="entry name" value="Nict_dMeBzImd_PRibTrfase_sf"/>
</dbReference>
<dbReference type="FunFam" id="3.40.50.10210:FF:000001">
    <property type="entry name" value="Nicotinate-nucleotide--dimethylbenzimidazole phosphoribosyltransferase"/>
    <property type="match status" value="1"/>
</dbReference>
<name>A0A1T2KTB6_9GAMM</name>
<keyword evidence="7 10" id="KW-0808">Transferase</keyword>
<sequence length="349" mass="36130">MIADWLNDQIKTPSSQVANLAAERRQQLTKPPGSLGRLEETAINLGALQGREKPGVERVHIAVFAADHGVAASGVSAFSQEVTVQMVANFAAGGAAISVLAKSLGATLEVINVGTAIDPGEMPGVISDRAGDGTANLHHEDAMTQEQLYRAMDAGRSSVVRAVEAGSDLFIGGDMGIANTTASAAIGCALLQCEPHELAGPGTGLDKAGVSHKAEVIRQALERYDRLHEQPLEALRCVGGFEVAALAGAYMACGQRGVPVLVDGYIATVAALVAVRYQPALREWLIFSHRSAEPGHSAMLKALAAEPLLDLSMRLGEGSGAATAVPLLRLACDLHNGMATFADAGVSEG</sequence>
<accession>A0A1T2KTB6</accession>
<evidence type="ECO:0000256" key="5">
    <source>
        <dbReference type="ARBA" id="ARBA00022573"/>
    </source>
</evidence>
<dbReference type="Proteomes" id="UP000190896">
    <property type="component" value="Unassembled WGS sequence"/>
</dbReference>
<keyword evidence="5 10" id="KW-0169">Cobalamin biosynthesis</keyword>
<comment type="pathway">
    <text evidence="1 10">Nucleoside biosynthesis; alpha-ribazole biosynthesis; alpha-ribazole from 5,6-dimethylbenzimidazole: step 1/2.</text>
</comment>
<dbReference type="AlphaFoldDB" id="A0A1T2KTB6"/>